<gene>
    <name evidence="2" type="ORF">BHV28_10120</name>
</gene>
<keyword evidence="1" id="KW-0472">Membrane</keyword>
<reference evidence="2 3" key="1">
    <citation type="journal article" date="2010" name="Science">
        <title>Genomic comparison of the ants Camponotus floridanus and Harpegnathos saltator.</title>
        <authorList>
            <person name="Bonasio R."/>
            <person name="Zhang G."/>
            <person name="Ye C."/>
            <person name="Mutti N.S."/>
            <person name="Fang X."/>
            <person name="Qin N."/>
            <person name="Donahue G."/>
            <person name="Yang P."/>
            <person name="Li Q."/>
            <person name="Li C."/>
            <person name="Zhang P."/>
            <person name="Huang Z."/>
            <person name="Berger S.L."/>
            <person name="Reinberg D."/>
            <person name="Wang J."/>
            <person name="Liebig J."/>
        </authorList>
    </citation>
    <scope>NUCLEOTIDE SEQUENCE [LARGE SCALE GENOMIC DNA]</scope>
    <source>
        <strain evidence="2 3">Hsal</strain>
    </source>
</reference>
<organism evidence="2 3">
    <name type="scientific">Candidatus Tokpelaia hoelldobleri</name>
    <dbReference type="NCBI Taxonomy" id="1902579"/>
    <lineage>
        <taxon>Bacteria</taxon>
        <taxon>Pseudomonadati</taxon>
        <taxon>Pseudomonadota</taxon>
        <taxon>Alphaproteobacteria</taxon>
        <taxon>Hyphomicrobiales</taxon>
        <taxon>Candidatus Tokpelaia</taxon>
    </lineage>
</organism>
<accession>A0A1U9JV33</accession>
<keyword evidence="1" id="KW-0812">Transmembrane</keyword>
<proteinExistence type="predicted"/>
<feature type="transmembrane region" description="Helical" evidence="1">
    <location>
        <begin position="6"/>
        <end position="27"/>
    </location>
</feature>
<evidence type="ECO:0000313" key="3">
    <source>
        <dbReference type="Proteomes" id="UP000188912"/>
    </source>
</evidence>
<evidence type="ECO:0000313" key="2">
    <source>
        <dbReference type="EMBL" id="AQS41706.1"/>
    </source>
</evidence>
<name>A0A1U9JV33_9HYPH</name>
<evidence type="ECO:0000256" key="1">
    <source>
        <dbReference type="SAM" id="Phobius"/>
    </source>
</evidence>
<dbReference type="AlphaFoldDB" id="A0A1U9JV33"/>
<dbReference type="EMBL" id="CP017315">
    <property type="protein sequence ID" value="AQS41706.1"/>
    <property type="molecule type" value="Genomic_DNA"/>
</dbReference>
<sequence>MNSETRTTVTLFAIGFFAILLVFSGNLRFDDIIRFFAG</sequence>
<keyword evidence="3" id="KW-1185">Reference proteome</keyword>
<reference evidence="2 3" key="2">
    <citation type="journal article" date="2016" name="Sci. Rep.">
        <title>The genome of Rhizobiales bacteria in predatory ants reveals urease gene functions but no genes for nitrogen fixation.</title>
        <authorList>
            <person name="Neuvonen M.M."/>
            <person name="Tamarit D."/>
            <person name="Naslund K."/>
            <person name="Liebig J."/>
            <person name="Feldhaar H."/>
            <person name="Moran N.A."/>
            <person name="Guy L."/>
            <person name="Andersson S.G."/>
        </authorList>
    </citation>
    <scope>NUCLEOTIDE SEQUENCE [LARGE SCALE GENOMIC DNA]</scope>
    <source>
        <strain evidence="2 3">Hsal</strain>
    </source>
</reference>
<dbReference type="KEGG" id="thd:BHV28_10120"/>
<protein>
    <submittedName>
        <fullName evidence="2">Uncharacterized protein</fullName>
    </submittedName>
</protein>
<keyword evidence="1" id="KW-1133">Transmembrane helix</keyword>
<dbReference type="STRING" id="1902579.BHV28_10120"/>
<dbReference type="Proteomes" id="UP000188912">
    <property type="component" value="Chromosome"/>
</dbReference>